<sequence length="282" mass="30985">MFRPTGFISKQSSSSGRWLTRQQNDPFVRARAGADGNNGDTLYRSRSSFKLVSMAKKYPCLLPKAGLVIDLGAAPGELSTAGHLRVPVVLTQYSRYRRNLGGWSQVASPKVGSRGHVIALDLLPILPIARNVTVLQGNFLSPPIQEELAHVIATSVASRQKQSRTPSDDVQAEASGHPAPRVDTILSDMMANMSGIRLRDIEASLELCQTALGFAQGRLKSGLTKPSEAAINDKRALSMKDYRGCMLMKFFQHPLLNEFKKRQLEPVFEKVLVEKPKESRSG</sequence>
<accession>A0ACC2W6I3</accession>
<reference evidence="1" key="1">
    <citation type="submission" date="2023-04" db="EMBL/GenBank/DDBJ databases">
        <title>Draft Genome sequencing of Naganishia species isolated from polar environments using Oxford Nanopore Technology.</title>
        <authorList>
            <person name="Leo P."/>
            <person name="Venkateswaran K."/>
        </authorList>
    </citation>
    <scope>NUCLEOTIDE SEQUENCE</scope>
    <source>
        <strain evidence="1">MNA-CCFEE 5261</strain>
    </source>
</reference>
<comment type="caution">
    <text evidence="1">The sequence shown here is derived from an EMBL/GenBank/DDBJ whole genome shotgun (WGS) entry which is preliminary data.</text>
</comment>
<evidence type="ECO:0000313" key="1">
    <source>
        <dbReference type="EMBL" id="KAJ9106729.1"/>
    </source>
</evidence>
<protein>
    <submittedName>
        <fullName evidence="1">Uncharacterized protein</fullName>
    </submittedName>
</protein>
<name>A0ACC2W6I3_9TREE</name>
<gene>
    <name evidence="1" type="ORF">QFC19_003041</name>
</gene>
<organism evidence="1 2">
    <name type="scientific">Naganishia cerealis</name>
    <dbReference type="NCBI Taxonomy" id="610337"/>
    <lineage>
        <taxon>Eukaryota</taxon>
        <taxon>Fungi</taxon>
        <taxon>Dikarya</taxon>
        <taxon>Basidiomycota</taxon>
        <taxon>Agaricomycotina</taxon>
        <taxon>Tremellomycetes</taxon>
        <taxon>Filobasidiales</taxon>
        <taxon>Filobasidiaceae</taxon>
        <taxon>Naganishia</taxon>
    </lineage>
</organism>
<keyword evidence="2" id="KW-1185">Reference proteome</keyword>
<proteinExistence type="predicted"/>
<evidence type="ECO:0000313" key="2">
    <source>
        <dbReference type="Proteomes" id="UP001241377"/>
    </source>
</evidence>
<dbReference type="EMBL" id="JASBWR010000028">
    <property type="protein sequence ID" value="KAJ9106729.1"/>
    <property type="molecule type" value="Genomic_DNA"/>
</dbReference>
<dbReference type="Proteomes" id="UP001241377">
    <property type="component" value="Unassembled WGS sequence"/>
</dbReference>